<proteinExistence type="predicted"/>
<reference evidence="1" key="2">
    <citation type="journal article" date="2015" name="Data Brief">
        <title>Shoot transcriptome of the giant reed, Arundo donax.</title>
        <authorList>
            <person name="Barrero R.A."/>
            <person name="Guerrero F.D."/>
            <person name="Moolhuijzen P."/>
            <person name="Goolsby J.A."/>
            <person name="Tidwell J."/>
            <person name="Bellgard S.E."/>
            <person name="Bellgard M.I."/>
        </authorList>
    </citation>
    <scope>NUCLEOTIDE SEQUENCE</scope>
    <source>
        <tissue evidence="1">Shoot tissue taken approximately 20 cm above the soil surface</tissue>
    </source>
</reference>
<name>A0A0A9G7P4_ARUDO</name>
<reference evidence="1" key="1">
    <citation type="submission" date="2014-09" db="EMBL/GenBank/DDBJ databases">
        <authorList>
            <person name="Magalhaes I.L.F."/>
            <person name="Oliveira U."/>
            <person name="Santos F.R."/>
            <person name="Vidigal T.H.D.A."/>
            <person name="Brescovit A.D."/>
            <person name="Santos A.J."/>
        </authorList>
    </citation>
    <scope>NUCLEOTIDE SEQUENCE</scope>
    <source>
        <tissue evidence="1">Shoot tissue taken approximately 20 cm above the soil surface</tissue>
    </source>
</reference>
<evidence type="ECO:0000313" key="1">
    <source>
        <dbReference type="EMBL" id="JAE16683.1"/>
    </source>
</evidence>
<organism evidence="1">
    <name type="scientific">Arundo donax</name>
    <name type="common">Giant reed</name>
    <name type="synonym">Donax arundinaceus</name>
    <dbReference type="NCBI Taxonomy" id="35708"/>
    <lineage>
        <taxon>Eukaryota</taxon>
        <taxon>Viridiplantae</taxon>
        <taxon>Streptophyta</taxon>
        <taxon>Embryophyta</taxon>
        <taxon>Tracheophyta</taxon>
        <taxon>Spermatophyta</taxon>
        <taxon>Magnoliopsida</taxon>
        <taxon>Liliopsida</taxon>
        <taxon>Poales</taxon>
        <taxon>Poaceae</taxon>
        <taxon>PACMAD clade</taxon>
        <taxon>Arundinoideae</taxon>
        <taxon>Arundineae</taxon>
        <taxon>Arundo</taxon>
    </lineage>
</organism>
<accession>A0A0A9G7P4</accession>
<dbReference type="EMBL" id="GBRH01181213">
    <property type="protein sequence ID" value="JAE16683.1"/>
    <property type="molecule type" value="Transcribed_RNA"/>
</dbReference>
<dbReference type="AlphaFoldDB" id="A0A0A9G7P4"/>
<sequence length="16" mass="1707">MLVLSLLAICNLVCDS</sequence>
<protein>
    <submittedName>
        <fullName evidence="1">Uncharacterized protein</fullName>
    </submittedName>
</protein>